<dbReference type="PANTHER" id="PTHR48047">
    <property type="entry name" value="GLYCOSYLTRANSFERASE"/>
    <property type="match status" value="1"/>
</dbReference>
<organism evidence="3 4">
    <name type="scientific">Rhodofomes roseus</name>
    <dbReference type="NCBI Taxonomy" id="34475"/>
    <lineage>
        <taxon>Eukaryota</taxon>
        <taxon>Fungi</taxon>
        <taxon>Dikarya</taxon>
        <taxon>Basidiomycota</taxon>
        <taxon>Agaricomycotina</taxon>
        <taxon>Agaricomycetes</taxon>
        <taxon>Polyporales</taxon>
        <taxon>Rhodofomes</taxon>
    </lineage>
</organism>
<evidence type="ECO:0000256" key="2">
    <source>
        <dbReference type="ARBA" id="ARBA00022679"/>
    </source>
</evidence>
<evidence type="ECO:0008006" key="5">
    <source>
        <dbReference type="Google" id="ProtNLM"/>
    </source>
</evidence>
<name>A0A4Y9YEI0_9APHY</name>
<dbReference type="EMBL" id="SEKV01000263">
    <property type="protein sequence ID" value="TFY60268.1"/>
    <property type="molecule type" value="Genomic_DNA"/>
</dbReference>
<dbReference type="STRING" id="34475.A0A4Y9YEI0"/>
<dbReference type="GO" id="GO:0035251">
    <property type="term" value="F:UDP-glucosyltransferase activity"/>
    <property type="evidence" value="ECO:0007669"/>
    <property type="project" value="TreeGrafter"/>
</dbReference>
<dbReference type="Gene3D" id="3.40.50.2000">
    <property type="entry name" value="Glycogen Phosphorylase B"/>
    <property type="match status" value="2"/>
</dbReference>
<dbReference type="AlphaFoldDB" id="A0A4Y9YEI0"/>
<evidence type="ECO:0000313" key="3">
    <source>
        <dbReference type="EMBL" id="TFY60268.1"/>
    </source>
</evidence>
<dbReference type="InterPro" id="IPR002213">
    <property type="entry name" value="UDP_glucos_trans"/>
</dbReference>
<comment type="caution">
    <text evidence="3">The sequence shown here is derived from an EMBL/GenBank/DDBJ whole genome shotgun (WGS) entry which is preliminary data.</text>
</comment>
<reference evidence="3 4" key="1">
    <citation type="submission" date="2019-01" db="EMBL/GenBank/DDBJ databases">
        <title>Genome sequencing of the rare red list fungi Fomitopsis rosea.</title>
        <authorList>
            <person name="Buettner E."/>
            <person name="Kellner H."/>
        </authorList>
    </citation>
    <scope>NUCLEOTIDE SEQUENCE [LARGE SCALE GENOMIC DNA]</scope>
    <source>
        <strain evidence="3 4">DSM 105464</strain>
    </source>
</reference>
<dbReference type="PANTHER" id="PTHR48047:SF215">
    <property type="entry name" value="GLYCOSYLTRANSFERASE"/>
    <property type="match status" value="1"/>
</dbReference>
<keyword evidence="2" id="KW-0808">Transferase</keyword>
<accession>A0A4Y9YEI0</accession>
<gene>
    <name evidence="3" type="ORF">EVJ58_g5263</name>
</gene>
<dbReference type="Proteomes" id="UP000298390">
    <property type="component" value="Unassembled WGS sequence"/>
</dbReference>
<evidence type="ECO:0000313" key="4">
    <source>
        <dbReference type="Proteomes" id="UP000298390"/>
    </source>
</evidence>
<dbReference type="Pfam" id="PF00201">
    <property type="entry name" value="UDPGT"/>
    <property type="match status" value="1"/>
</dbReference>
<sequence length="557" mass="61142">MGATASSASPQRHLVFFVYEAWGKHIAVAVRCWEYVTDNSFIIAGHMRSLCNFAARVVKMRPNILITLFTTPTFYDRVQTELRRNFTDQDSSLLGHIRTIALPRDDTTPLDSSVLLNAFADAYEKLVNLQPVRCVKTGTDIESVCSPDAVLVDFFGRAPIEAVRRTSKKPVKVLFWFACSATSLFCVCGPERQGGKGNLRARSEEIAKLTGVSVEEAAGQITLTGKGSLIRMPGLPPMYDYEVQPQRPIAPAALLGGVNLRTYDTMAECDGLVFAGPECYEPEAIATLRDWLAESSRPVYACGPLIPSGAQAAAFEKLEGSDATKVESFLDAKVASHGKHTVLYISFGTIFFPMEPEKLAAFLEIAMEKKIPFILNHSSPYIPLPDFVTDKLSSYPDCLVTKWCPQQLVLSHSATGFFLTHAGHNSVTEAMTEGVPLICWPFILDQATNAARISDRLQNGYELFQVRSGPGLQPAYRLGKAPEGTLEAFSAEAQQVLSKAFGEDGQRRRANAQRLKQRIMQAWGENGSSQKAIEDFLTSVAGDEAPRGFFSSLSAWL</sequence>
<protein>
    <recommendedName>
        <fullName evidence="5">Glycosyltransferase family 1 protein</fullName>
    </recommendedName>
</protein>
<evidence type="ECO:0000256" key="1">
    <source>
        <dbReference type="ARBA" id="ARBA00009995"/>
    </source>
</evidence>
<dbReference type="SUPFAM" id="SSF53756">
    <property type="entry name" value="UDP-Glycosyltransferase/glycogen phosphorylase"/>
    <property type="match status" value="1"/>
</dbReference>
<proteinExistence type="inferred from homology"/>
<comment type="similarity">
    <text evidence="1">Belongs to the UDP-glycosyltransferase family.</text>
</comment>
<dbReference type="CDD" id="cd03784">
    <property type="entry name" value="GT1_Gtf-like"/>
    <property type="match status" value="1"/>
</dbReference>